<keyword evidence="2" id="KW-1185">Reference proteome</keyword>
<organism evidence="1 2">
    <name type="scientific">Orchesella dallaii</name>
    <dbReference type="NCBI Taxonomy" id="48710"/>
    <lineage>
        <taxon>Eukaryota</taxon>
        <taxon>Metazoa</taxon>
        <taxon>Ecdysozoa</taxon>
        <taxon>Arthropoda</taxon>
        <taxon>Hexapoda</taxon>
        <taxon>Collembola</taxon>
        <taxon>Entomobryomorpha</taxon>
        <taxon>Entomobryoidea</taxon>
        <taxon>Orchesellidae</taxon>
        <taxon>Orchesellinae</taxon>
        <taxon>Orchesella</taxon>
    </lineage>
</organism>
<comment type="caution">
    <text evidence="1">The sequence shown here is derived from an EMBL/GenBank/DDBJ whole genome shotgun (WGS) entry which is preliminary data.</text>
</comment>
<evidence type="ECO:0000313" key="1">
    <source>
        <dbReference type="EMBL" id="CAL8112040.1"/>
    </source>
</evidence>
<name>A0ABP1QV26_9HEXA</name>
<dbReference type="EMBL" id="CAXLJM020000047">
    <property type="protein sequence ID" value="CAL8112040.1"/>
    <property type="molecule type" value="Genomic_DNA"/>
</dbReference>
<reference evidence="1 2" key="1">
    <citation type="submission" date="2024-08" db="EMBL/GenBank/DDBJ databases">
        <authorList>
            <person name="Cucini C."/>
            <person name="Frati F."/>
        </authorList>
    </citation>
    <scope>NUCLEOTIDE SEQUENCE [LARGE SCALE GENOMIC DNA]</scope>
</reference>
<sequence>MAAVQTTISLPIVVENEKAIKDVCEDMVASFTSAGVSLKIFRNSAVRKWLEKNIKNGHTLPCETTLRKLLVKEGDADLKKTTELCRGKSVIVTVDECIDVKNRKLLNVLVGIARLGFPS</sequence>
<evidence type="ECO:0000313" key="2">
    <source>
        <dbReference type="Proteomes" id="UP001642540"/>
    </source>
</evidence>
<protein>
    <submittedName>
        <fullName evidence="1">Uncharacterized protein</fullName>
    </submittedName>
</protein>
<gene>
    <name evidence="1" type="ORF">ODALV1_LOCUS15461</name>
</gene>
<proteinExistence type="predicted"/>
<dbReference type="Proteomes" id="UP001642540">
    <property type="component" value="Unassembled WGS sequence"/>
</dbReference>
<accession>A0ABP1QV26</accession>